<protein>
    <submittedName>
        <fullName evidence="5">Macrolide-specific efflux protein macA</fullName>
    </submittedName>
</protein>
<reference evidence="5 6" key="1">
    <citation type="submission" date="2017-05" db="EMBL/GenBank/DDBJ databases">
        <title>Functional genome analysis of Paenibacillus pasadenensis strain R16: insights on endophytic life style and antifungal activity.</title>
        <authorList>
            <person name="Passera A."/>
            <person name="Marcolungo L."/>
            <person name="Casati P."/>
            <person name="Brasca M."/>
            <person name="Quaglino F."/>
            <person name="Delledonne M."/>
        </authorList>
    </citation>
    <scope>NUCLEOTIDE SEQUENCE [LARGE SCALE GENOMIC DNA]</scope>
    <source>
        <strain evidence="5 6">R16</strain>
    </source>
</reference>
<dbReference type="AlphaFoldDB" id="A0A2N5N6C0"/>
<dbReference type="GO" id="GO:0022857">
    <property type="term" value="F:transmembrane transporter activity"/>
    <property type="evidence" value="ECO:0007669"/>
    <property type="project" value="InterPro"/>
</dbReference>
<keyword evidence="3" id="KW-0175">Coiled coil</keyword>
<evidence type="ECO:0000259" key="4">
    <source>
        <dbReference type="Pfam" id="PF25973"/>
    </source>
</evidence>
<evidence type="ECO:0000256" key="1">
    <source>
        <dbReference type="ARBA" id="ARBA00004196"/>
    </source>
</evidence>
<keyword evidence="6" id="KW-1185">Reference proteome</keyword>
<evidence type="ECO:0000313" key="6">
    <source>
        <dbReference type="Proteomes" id="UP000234789"/>
    </source>
</evidence>
<evidence type="ECO:0000256" key="2">
    <source>
        <dbReference type="ARBA" id="ARBA00009477"/>
    </source>
</evidence>
<dbReference type="Pfam" id="PF25973">
    <property type="entry name" value="BSH_CzcB"/>
    <property type="match status" value="1"/>
</dbReference>
<dbReference type="InterPro" id="IPR058647">
    <property type="entry name" value="BSH_CzcB-like"/>
</dbReference>
<comment type="similarity">
    <text evidence="2">Belongs to the membrane fusion protein (MFP) (TC 8.A.1) family.</text>
</comment>
<dbReference type="Gene3D" id="2.40.30.170">
    <property type="match status" value="1"/>
</dbReference>
<dbReference type="InterPro" id="IPR050465">
    <property type="entry name" value="UPF0194_transport"/>
</dbReference>
<dbReference type="Proteomes" id="UP000234789">
    <property type="component" value="Unassembled WGS sequence"/>
</dbReference>
<feature type="domain" description="CzcB-like barrel-sandwich hybrid" evidence="4">
    <location>
        <begin position="89"/>
        <end position="205"/>
    </location>
</feature>
<proteinExistence type="inferred from homology"/>
<dbReference type="SUPFAM" id="SSF111369">
    <property type="entry name" value="HlyD-like secretion proteins"/>
    <property type="match status" value="1"/>
</dbReference>
<sequence length="351" mass="37978">MIRKRPVKPAKPERSPRQRIAALGLLSALALSGCSLLPVEETTLQPPLVQPAEEALDLVEAARGSIQTSLKGNATFVSADTKALSFKDAGTLRSIAVKLGQQVKAGELLAELETGDLELQTRLQRLNVERAELLYSQARASQASSTDLRLREIDLERERLSLEAMEERLGKSKLLAPIAGTIIFAETLQTGDRVNGYQPILTVADQADMQLTYSASSSKDVAAVETGMPVSLTYKGKSYTGKVLQAPGNVPAGTDPAKAEKNAVTLYIGIDDPPAGIQVGHSAQLEIQLQKRDNAIVLPRAALRTYMNRFYVQVAEGERRKEVDVEVGLMTPTEVEIVKGLQDGQQVILNN</sequence>
<comment type="caution">
    <text evidence="5">The sequence shown here is derived from an EMBL/GenBank/DDBJ whole genome shotgun (WGS) entry which is preliminary data.</text>
</comment>
<name>A0A2N5N6C0_9BACL</name>
<dbReference type="GO" id="GO:0030313">
    <property type="term" value="C:cell envelope"/>
    <property type="evidence" value="ECO:0007669"/>
    <property type="project" value="UniProtKB-SubCell"/>
</dbReference>
<dbReference type="InterPro" id="IPR006143">
    <property type="entry name" value="RND_pump_MFP"/>
</dbReference>
<dbReference type="NCBIfam" id="TIGR01730">
    <property type="entry name" value="RND_mfp"/>
    <property type="match status" value="1"/>
</dbReference>
<dbReference type="PANTHER" id="PTHR32347:SF23">
    <property type="entry name" value="BLL5650 PROTEIN"/>
    <property type="match status" value="1"/>
</dbReference>
<evidence type="ECO:0000313" key="5">
    <source>
        <dbReference type="EMBL" id="PLT45875.1"/>
    </source>
</evidence>
<accession>A0A2N5N6C0</accession>
<organism evidence="5 6">
    <name type="scientific">Paenibacillus pasadenensis</name>
    <dbReference type="NCBI Taxonomy" id="217090"/>
    <lineage>
        <taxon>Bacteria</taxon>
        <taxon>Bacillati</taxon>
        <taxon>Bacillota</taxon>
        <taxon>Bacilli</taxon>
        <taxon>Bacillales</taxon>
        <taxon>Paenibacillaceae</taxon>
        <taxon>Paenibacillus</taxon>
    </lineage>
</organism>
<dbReference type="Gene3D" id="2.40.420.20">
    <property type="match status" value="1"/>
</dbReference>
<dbReference type="PANTHER" id="PTHR32347">
    <property type="entry name" value="EFFLUX SYSTEM COMPONENT YKNX-RELATED"/>
    <property type="match status" value="1"/>
</dbReference>
<dbReference type="GO" id="GO:0016020">
    <property type="term" value="C:membrane"/>
    <property type="evidence" value="ECO:0007669"/>
    <property type="project" value="InterPro"/>
</dbReference>
<dbReference type="PROSITE" id="PS51257">
    <property type="entry name" value="PROKAR_LIPOPROTEIN"/>
    <property type="match status" value="1"/>
</dbReference>
<dbReference type="Gene3D" id="2.40.50.100">
    <property type="match status" value="1"/>
</dbReference>
<evidence type="ECO:0000256" key="3">
    <source>
        <dbReference type="ARBA" id="ARBA00023054"/>
    </source>
</evidence>
<gene>
    <name evidence="5" type="ORF">B8V81_4306</name>
</gene>
<dbReference type="EMBL" id="NFEZ01000004">
    <property type="protein sequence ID" value="PLT45875.1"/>
    <property type="molecule type" value="Genomic_DNA"/>
</dbReference>
<dbReference type="RefSeq" id="WP_240478941.1">
    <property type="nucleotide sequence ID" value="NZ_BIMM01000004.1"/>
</dbReference>
<comment type="subcellular location">
    <subcellularLocation>
        <location evidence="1">Cell envelope</location>
    </subcellularLocation>
</comment>